<dbReference type="InterPro" id="IPR013785">
    <property type="entry name" value="Aldolase_TIM"/>
</dbReference>
<gene>
    <name evidence="7" type="ORF">A3Q56_07248</name>
</gene>
<dbReference type="InterPro" id="IPR018517">
    <property type="entry name" value="tRNA_hU_synthase_CS"/>
</dbReference>
<feature type="domain" description="DUS-like FMN-binding" evidence="6">
    <location>
        <begin position="9"/>
        <end position="274"/>
    </location>
</feature>
<evidence type="ECO:0000256" key="3">
    <source>
        <dbReference type="ARBA" id="ARBA00022643"/>
    </source>
</evidence>
<keyword evidence="5" id="KW-0560">Oxidoreductase</keyword>
<dbReference type="GO" id="GO:0017150">
    <property type="term" value="F:tRNA dihydrouridine synthase activity"/>
    <property type="evidence" value="ECO:0007669"/>
    <property type="project" value="InterPro"/>
</dbReference>
<evidence type="ECO:0000313" key="7">
    <source>
        <dbReference type="EMBL" id="OAF65023.1"/>
    </source>
</evidence>
<dbReference type="Gene3D" id="3.20.20.70">
    <property type="entry name" value="Aldolase class I"/>
    <property type="match status" value="1"/>
</dbReference>
<dbReference type="GO" id="GO:0005737">
    <property type="term" value="C:cytoplasm"/>
    <property type="evidence" value="ECO:0007669"/>
    <property type="project" value="TreeGrafter"/>
</dbReference>
<evidence type="ECO:0000256" key="1">
    <source>
        <dbReference type="ARBA" id="ARBA00001917"/>
    </source>
</evidence>
<dbReference type="PANTHER" id="PTHR45936:SF1">
    <property type="entry name" value="TRNA-DIHYDROURIDINE(20) SYNTHASE [NAD(P)+]-LIKE"/>
    <property type="match status" value="1"/>
</dbReference>
<dbReference type="PROSITE" id="PS01136">
    <property type="entry name" value="UPF0034"/>
    <property type="match status" value="1"/>
</dbReference>
<keyword evidence="8" id="KW-1185">Reference proteome</keyword>
<dbReference type="CDD" id="cd02801">
    <property type="entry name" value="DUS_like_FMN"/>
    <property type="match status" value="1"/>
</dbReference>
<dbReference type="InterPro" id="IPR035587">
    <property type="entry name" value="DUS-like_FMN-bd"/>
</dbReference>
<sequence>MDQDVSLYLAPMVRICTLPMRLIALDFGAIKVYSQETIDSSMLLTKRIVNEKLQTIEYIMETGCIVFKTTMKEKNHVIFQMGTSNPEKSLKVAQMIQNDVAGIDINMGCPKNFSIKGGMGADLLNHPEKVKKILSNLVNNLKIPISCKIRLIKNKEKCIELIKLIESTGVCEIAIHGRTRLQRPSEPNDDKMIAELSKHVNIPVVANGCNNTCNSYQDVMEFAIRTNCSRVMIARNAIKDPSIFSPTKFTITEILTKYINYAIQFENGFNNTKYCVHRIMKSGCNEFSNQFCSDILACQNYKELCNLWSIKFEGNENLGLQLDNVHEDWPIDNVNRLPILIMKK</sequence>
<evidence type="ECO:0000256" key="5">
    <source>
        <dbReference type="ARBA" id="ARBA00023002"/>
    </source>
</evidence>
<dbReference type="SUPFAM" id="SSF51395">
    <property type="entry name" value="FMN-linked oxidoreductases"/>
    <property type="match status" value="1"/>
</dbReference>
<evidence type="ECO:0000259" key="6">
    <source>
        <dbReference type="Pfam" id="PF01207"/>
    </source>
</evidence>
<dbReference type="Proteomes" id="UP000078046">
    <property type="component" value="Unassembled WGS sequence"/>
</dbReference>
<evidence type="ECO:0000313" key="8">
    <source>
        <dbReference type="Proteomes" id="UP000078046"/>
    </source>
</evidence>
<reference evidence="7 8" key="1">
    <citation type="submission" date="2016-04" db="EMBL/GenBank/DDBJ databases">
        <title>The genome of Intoshia linei affirms orthonectids as highly simplified spiralians.</title>
        <authorList>
            <person name="Mikhailov K.V."/>
            <person name="Slusarev G.S."/>
            <person name="Nikitin M.A."/>
            <person name="Logacheva M.D."/>
            <person name="Penin A."/>
            <person name="Aleoshin V."/>
            <person name="Panchin Y.V."/>
        </authorList>
    </citation>
    <scope>NUCLEOTIDE SEQUENCE [LARGE SCALE GENOMIC DNA]</scope>
    <source>
        <strain evidence="7">Intl2013</strain>
        <tissue evidence="7">Whole animal</tissue>
    </source>
</reference>
<keyword evidence="2" id="KW-0285">Flavoprotein</keyword>
<accession>A0A177AUG3</accession>
<dbReference type="InterPro" id="IPR052582">
    <property type="entry name" value="tRNA-DUS-like"/>
</dbReference>
<dbReference type="AlphaFoldDB" id="A0A177AUG3"/>
<name>A0A177AUG3_9BILA</name>
<organism evidence="7 8">
    <name type="scientific">Intoshia linei</name>
    <dbReference type="NCBI Taxonomy" id="1819745"/>
    <lineage>
        <taxon>Eukaryota</taxon>
        <taxon>Metazoa</taxon>
        <taxon>Spiralia</taxon>
        <taxon>Lophotrochozoa</taxon>
        <taxon>Mesozoa</taxon>
        <taxon>Orthonectida</taxon>
        <taxon>Rhopaluridae</taxon>
        <taxon>Intoshia</taxon>
    </lineage>
</organism>
<comment type="cofactor">
    <cofactor evidence="1">
        <name>FMN</name>
        <dbReference type="ChEBI" id="CHEBI:58210"/>
    </cofactor>
</comment>
<comment type="caution">
    <text evidence="7">The sequence shown here is derived from an EMBL/GenBank/DDBJ whole genome shotgun (WGS) entry which is preliminary data.</text>
</comment>
<proteinExistence type="predicted"/>
<keyword evidence="4" id="KW-0819">tRNA processing</keyword>
<evidence type="ECO:0000256" key="2">
    <source>
        <dbReference type="ARBA" id="ARBA00022630"/>
    </source>
</evidence>
<dbReference type="PANTHER" id="PTHR45936">
    <property type="entry name" value="TRNA-DIHYDROURIDINE(20) SYNTHASE [NAD(P)+]-LIKE"/>
    <property type="match status" value="1"/>
</dbReference>
<dbReference type="OrthoDB" id="10262250at2759"/>
<dbReference type="Pfam" id="PF01207">
    <property type="entry name" value="Dus"/>
    <property type="match status" value="1"/>
</dbReference>
<dbReference type="EMBL" id="LWCA01001485">
    <property type="protein sequence ID" value="OAF65023.1"/>
    <property type="molecule type" value="Genomic_DNA"/>
</dbReference>
<protein>
    <submittedName>
        <fullName evidence="7">Dihydrouridine synthase 2</fullName>
    </submittedName>
</protein>
<keyword evidence="3" id="KW-0288">FMN</keyword>
<evidence type="ECO:0000256" key="4">
    <source>
        <dbReference type="ARBA" id="ARBA00022694"/>
    </source>
</evidence>
<dbReference type="GO" id="GO:0050660">
    <property type="term" value="F:flavin adenine dinucleotide binding"/>
    <property type="evidence" value="ECO:0007669"/>
    <property type="project" value="InterPro"/>
</dbReference>